<keyword evidence="2" id="KW-0812">Transmembrane</keyword>
<dbReference type="EMBL" id="BAABBB010000012">
    <property type="protein sequence ID" value="GAA3535727.1"/>
    <property type="molecule type" value="Genomic_DNA"/>
</dbReference>
<keyword evidence="2" id="KW-0472">Membrane</keyword>
<dbReference type="RefSeq" id="WP_218235748.1">
    <property type="nucleotide sequence ID" value="NZ_BAABBB010000012.1"/>
</dbReference>
<reference evidence="4" key="1">
    <citation type="journal article" date="2019" name="Int. J. Syst. Evol. Microbiol.">
        <title>The Global Catalogue of Microorganisms (GCM) 10K type strain sequencing project: providing services to taxonomists for standard genome sequencing and annotation.</title>
        <authorList>
            <consortium name="The Broad Institute Genomics Platform"/>
            <consortium name="The Broad Institute Genome Sequencing Center for Infectious Disease"/>
            <person name="Wu L."/>
            <person name="Ma J."/>
        </authorList>
    </citation>
    <scope>NUCLEOTIDE SEQUENCE [LARGE SCALE GENOMIC DNA]</scope>
    <source>
        <strain evidence="4">JCM 17460</strain>
    </source>
</reference>
<name>A0ABP6VKZ6_9ACTN</name>
<feature type="transmembrane region" description="Helical" evidence="2">
    <location>
        <begin position="109"/>
        <end position="129"/>
    </location>
</feature>
<evidence type="ECO:0000256" key="1">
    <source>
        <dbReference type="SAM" id="MobiDB-lite"/>
    </source>
</evidence>
<sequence>MYAARAAHASGRRFRAARGLTAGLVAAFGALVAHALAGGSVTVVPGLAVVAVTLPLAIVSTRIGTVDVPRLAATAIVAQAVGHLTLMMAPAGVHQHAHAVGEPAMSAHALLPVPMVLTHLVVVLATTFVAAGMDRALVAAIWSALAWLLLPLLGQARVPHGVRARVRGVGLVARSQTSGSTAAPRGPPRRGLHPHPSPRYAH</sequence>
<protein>
    <recommendedName>
        <fullName evidence="5">MFS transporter</fullName>
    </recommendedName>
</protein>
<feature type="transmembrane region" description="Helical" evidence="2">
    <location>
        <begin position="71"/>
        <end position="89"/>
    </location>
</feature>
<dbReference type="Proteomes" id="UP001500301">
    <property type="component" value="Unassembled WGS sequence"/>
</dbReference>
<feature type="transmembrane region" description="Helical" evidence="2">
    <location>
        <begin position="136"/>
        <end position="154"/>
    </location>
</feature>
<evidence type="ECO:0000256" key="2">
    <source>
        <dbReference type="SAM" id="Phobius"/>
    </source>
</evidence>
<evidence type="ECO:0008006" key="5">
    <source>
        <dbReference type="Google" id="ProtNLM"/>
    </source>
</evidence>
<keyword evidence="2" id="KW-1133">Transmembrane helix</keyword>
<evidence type="ECO:0000313" key="3">
    <source>
        <dbReference type="EMBL" id="GAA3535727.1"/>
    </source>
</evidence>
<feature type="region of interest" description="Disordered" evidence="1">
    <location>
        <begin position="173"/>
        <end position="202"/>
    </location>
</feature>
<gene>
    <name evidence="3" type="ORF">GCM10022263_24510</name>
</gene>
<comment type="caution">
    <text evidence="3">The sequence shown here is derived from an EMBL/GenBank/DDBJ whole genome shotgun (WGS) entry which is preliminary data.</text>
</comment>
<accession>A0ABP6VKZ6</accession>
<feature type="transmembrane region" description="Helical" evidence="2">
    <location>
        <begin position="20"/>
        <end position="37"/>
    </location>
</feature>
<feature type="transmembrane region" description="Helical" evidence="2">
    <location>
        <begin position="43"/>
        <end position="59"/>
    </location>
</feature>
<evidence type="ECO:0000313" key="4">
    <source>
        <dbReference type="Proteomes" id="UP001500301"/>
    </source>
</evidence>
<organism evidence="3 4">
    <name type="scientific">Nocardioides daeguensis</name>
    <dbReference type="NCBI Taxonomy" id="908359"/>
    <lineage>
        <taxon>Bacteria</taxon>
        <taxon>Bacillati</taxon>
        <taxon>Actinomycetota</taxon>
        <taxon>Actinomycetes</taxon>
        <taxon>Propionibacteriales</taxon>
        <taxon>Nocardioidaceae</taxon>
        <taxon>Nocardioides</taxon>
    </lineage>
</organism>
<proteinExistence type="predicted"/>
<keyword evidence="4" id="KW-1185">Reference proteome</keyword>